<name>A0AAE0FX29_9CHLO</name>
<dbReference type="Proteomes" id="UP001190700">
    <property type="component" value="Unassembled WGS sequence"/>
</dbReference>
<proteinExistence type="predicted"/>
<feature type="region of interest" description="Disordered" evidence="1">
    <location>
        <begin position="1"/>
        <end position="58"/>
    </location>
</feature>
<sequence>EPLVSSKSAGPLPPSFVTQPPPSSKGLCLRKAPLPETNRMMAGPRMPTPEEPEKESIAKTAAKQEAKLLLQQKHKFSRGQNKFMAKYGLGTSHDLFAPTPDHF</sequence>
<accession>A0AAE0FX29</accession>
<comment type="caution">
    <text evidence="2">The sequence shown here is derived from an EMBL/GenBank/DDBJ whole genome shotgun (WGS) entry which is preliminary data.</text>
</comment>
<dbReference type="EMBL" id="LGRX02012336">
    <property type="protein sequence ID" value="KAK3267569.1"/>
    <property type="molecule type" value="Genomic_DNA"/>
</dbReference>
<organism evidence="2 3">
    <name type="scientific">Cymbomonas tetramitiformis</name>
    <dbReference type="NCBI Taxonomy" id="36881"/>
    <lineage>
        <taxon>Eukaryota</taxon>
        <taxon>Viridiplantae</taxon>
        <taxon>Chlorophyta</taxon>
        <taxon>Pyramimonadophyceae</taxon>
        <taxon>Pyramimonadales</taxon>
        <taxon>Pyramimonadaceae</taxon>
        <taxon>Cymbomonas</taxon>
    </lineage>
</organism>
<protein>
    <submittedName>
        <fullName evidence="2">Uncharacterized protein</fullName>
    </submittedName>
</protein>
<keyword evidence="3" id="KW-1185">Reference proteome</keyword>
<reference evidence="2 3" key="1">
    <citation type="journal article" date="2015" name="Genome Biol. Evol.">
        <title>Comparative Genomics of a Bacterivorous Green Alga Reveals Evolutionary Causalities and Consequences of Phago-Mixotrophic Mode of Nutrition.</title>
        <authorList>
            <person name="Burns J.A."/>
            <person name="Paasch A."/>
            <person name="Narechania A."/>
            <person name="Kim E."/>
        </authorList>
    </citation>
    <scope>NUCLEOTIDE SEQUENCE [LARGE SCALE GENOMIC DNA]</scope>
    <source>
        <strain evidence="2 3">PLY_AMNH</strain>
    </source>
</reference>
<evidence type="ECO:0000313" key="2">
    <source>
        <dbReference type="EMBL" id="KAK3267569.1"/>
    </source>
</evidence>
<gene>
    <name evidence="2" type="ORF">CYMTET_23884</name>
</gene>
<feature type="non-terminal residue" evidence="2">
    <location>
        <position position="1"/>
    </location>
</feature>
<evidence type="ECO:0000313" key="3">
    <source>
        <dbReference type="Proteomes" id="UP001190700"/>
    </source>
</evidence>
<dbReference type="AlphaFoldDB" id="A0AAE0FX29"/>
<evidence type="ECO:0000256" key="1">
    <source>
        <dbReference type="SAM" id="MobiDB-lite"/>
    </source>
</evidence>
<feature type="compositionally biased region" description="Pro residues" evidence="1">
    <location>
        <begin position="11"/>
        <end position="23"/>
    </location>
</feature>